<feature type="domain" description="Proteinase inhibitor I42 chagasin" evidence="3">
    <location>
        <begin position="37"/>
        <end position="125"/>
    </location>
</feature>
<evidence type="ECO:0000313" key="5">
    <source>
        <dbReference type="Proteomes" id="UP001476583"/>
    </source>
</evidence>
<dbReference type="InterPro" id="IPR018990">
    <property type="entry name" value="Prot_inh_I42_chagasin"/>
</dbReference>
<dbReference type="PROSITE" id="PS51257">
    <property type="entry name" value="PROKAR_LIPOPROTEIN"/>
    <property type="match status" value="1"/>
</dbReference>
<dbReference type="PANTHER" id="PTHR36530">
    <property type="entry name" value="INHIBITOR OF CYSTEINE PEPTIDASE"/>
    <property type="match status" value="1"/>
</dbReference>
<evidence type="ECO:0000256" key="1">
    <source>
        <dbReference type="ARBA" id="ARBA00022690"/>
    </source>
</evidence>
<dbReference type="Proteomes" id="UP001476583">
    <property type="component" value="Chromosome"/>
</dbReference>
<dbReference type="GO" id="GO:0030414">
    <property type="term" value="F:peptidase inhibitor activity"/>
    <property type="evidence" value="ECO:0007669"/>
    <property type="project" value="UniProtKB-KW"/>
</dbReference>
<organism evidence="4 5">
    <name type="scientific">Ectopseudomonas mendocina</name>
    <name type="common">Pseudomonas mendocina</name>
    <dbReference type="NCBI Taxonomy" id="300"/>
    <lineage>
        <taxon>Bacteria</taxon>
        <taxon>Pseudomonadati</taxon>
        <taxon>Pseudomonadota</taxon>
        <taxon>Gammaproteobacteria</taxon>
        <taxon>Pseudomonadales</taxon>
        <taxon>Pseudomonadaceae</taxon>
        <taxon>Ectopseudomonas</taxon>
    </lineage>
</organism>
<keyword evidence="5" id="KW-1185">Reference proteome</keyword>
<gene>
    <name evidence="4" type="ORF">WG219_14470</name>
</gene>
<dbReference type="EMBL" id="CP148074">
    <property type="protein sequence ID" value="WXL24518.1"/>
    <property type="molecule type" value="Genomic_DNA"/>
</dbReference>
<protein>
    <submittedName>
        <fullName evidence="4">Protease inhibitor I42 family protein</fullName>
    </submittedName>
</protein>
<reference evidence="4 5" key="1">
    <citation type="submission" date="2024-03" db="EMBL/GenBank/DDBJ databases">
        <title>Complete genome of BD2.</title>
        <authorList>
            <person name="Cao G."/>
        </authorList>
    </citation>
    <scope>NUCLEOTIDE SEQUENCE [LARGE SCALE GENOMIC DNA]</scope>
    <source>
        <strain evidence="4 5">BD2</strain>
    </source>
</reference>
<evidence type="ECO:0000256" key="2">
    <source>
        <dbReference type="ARBA" id="ARBA00022704"/>
    </source>
</evidence>
<dbReference type="InterPro" id="IPR052781">
    <property type="entry name" value="Cys_protease_inhibitor_I42"/>
</dbReference>
<proteinExistence type="predicted"/>
<keyword evidence="2" id="KW-0789">Thiol protease inhibitor</keyword>
<evidence type="ECO:0000259" key="3">
    <source>
        <dbReference type="Pfam" id="PF09394"/>
    </source>
</evidence>
<dbReference type="Pfam" id="PF09394">
    <property type="entry name" value="Inhibitor_I42"/>
    <property type="match status" value="1"/>
</dbReference>
<dbReference type="InterPro" id="IPR036331">
    <property type="entry name" value="Chagasin-like_sf"/>
</dbReference>
<dbReference type="PANTHER" id="PTHR36530:SF1">
    <property type="entry name" value="AMOEBIASIN-1"/>
    <property type="match status" value="1"/>
</dbReference>
<keyword evidence="1 4" id="KW-0646">Protease inhibitor</keyword>
<dbReference type="Gene3D" id="2.60.40.2020">
    <property type="match status" value="1"/>
</dbReference>
<accession>A0ABZ2RCM2</accession>
<evidence type="ECO:0000313" key="4">
    <source>
        <dbReference type="EMBL" id="WXL24518.1"/>
    </source>
</evidence>
<dbReference type="SUPFAM" id="SSF141066">
    <property type="entry name" value="ICP-like"/>
    <property type="match status" value="1"/>
</dbReference>
<sequence>MPRLLFMFAFTLLAACSHKPATVTLQHDQQSKCPLDLYVGQQFILTLPSNPTTGFRWKMLDAGAPVLEKLGPEVYTNPEDTGLVGSGGISTWRFRVANEGKAELKLAYSQPWEPNVAPAQSFNCKLAAH</sequence>
<name>A0ABZ2RCM2_ECTME</name>